<dbReference type="InterPro" id="IPR003439">
    <property type="entry name" value="ABC_transporter-like_ATP-bd"/>
</dbReference>
<dbReference type="PANTHER" id="PTHR43166">
    <property type="entry name" value="AMINO ACID IMPORT ATP-BINDING PROTEIN"/>
    <property type="match status" value="1"/>
</dbReference>
<keyword evidence="8" id="KW-0547">Nucleotide-binding</keyword>
<dbReference type="Proteomes" id="UP000255291">
    <property type="component" value="Unassembled WGS sequence"/>
</dbReference>
<feature type="non-terminal residue" evidence="8">
    <location>
        <position position="85"/>
    </location>
</feature>
<name>A0ABD7GNN5_9ENTR</name>
<sequence length="85" mass="9463">KERTVFDNEANPLKNAAASYDDNLRRVSQALEKVGLQDKPNNIPIQLSAGQQQLLGIAPALLNKHAVLLTQEPTANQHEDHKERK</sequence>
<keyword evidence="4" id="KW-1278">Translocase</keyword>
<keyword evidence="6" id="KW-0472">Membrane</keyword>
<dbReference type="GO" id="GO:0005524">
    <property type="term" value="F:ATP binding"/>
    <property type="evidence" value="ECO:0007669"/>
    <property type="project" value="UniProtKB-KW"/>
</dbReference>
<evidence type="ECO:0000256" key="3">
    <source>
        <dbReference type="ARBA" id="ARBA00022475"/>
    </source>
</evidence>
<dbReference type="InterPro" id="IPR027417">
    <property type="entry name" value="P-loop_NTPase"/>
</dbReference>
<evidence type="ECO:0000256" key="4">
    <source>
        <dbReference type="ARBA" id="ARBA00022967"/>
    </source>
</evidence>
<feature type="non-terminal residue" evidence="8">
    <location>
        <position position="1"/>
    </location>
</feature>
<evidence type="ECO:0000313" key="8">
    <source>
        <dbReference type="EMBL" id="RDT52275.1"/>
    </source>
</evidence>
<keyword evidence="2" id="KW-0813">Transport</keyword>
<dbReference type="RefSeq" id="WP_115485347.1">
    <property type="nucleotide sequence ID" value="NZ_QRBW01000332.1"/>
</dbReference>
<evidence type="ECO:0000313" key="9">
    <source>
        <dbReference type="Proteomes" id="UP000255291"/>
    </source>
</evidence>
<gene>
    <name evidence="8" type="ORF">DXF87_26100</name>
</gene>
<feature type="domain" description="ABC transporter" evidence="7">
    <location>
        <begin position="4"/>
        <end position="75"/>
    </location>
</feature>
<dbReference type="Gene3D" id="3.40.50.300">
    <property type="entry name" value="P-loop containing nucleotide triphosphate hydrolases"/>
    <property type="match status" value="1"/>
</dbReference>
<proteinExistence type="predicted"/>
<organism evidence="8 9">
    <name type="scientific">Enterobacter roggenkampii</name>
    <dbReference type="NCBI Taxonomy" id="1812935"/>
    <lineage>
        <taxon>Bacteria</taxon>
        <taxon>Pseudomonadati</taxon>
        <taxon>Pseudomonadota</taxon>
        <taxon>Gammaproteobacteria</taxon>
        <taxon>Enterobacterales</taxon>
        <taxon>Enterobacteriaceae</taxon>
        <taxon>Enterobacter</taxon>
        <taxon>Enterobacter cloacae complex</taxon>
    </lineage>
</organism>
<accession>A0ABD7GNN5</accession>
<dbReference type="EMBL" id="QRBW01000332">
    <property type="protein sequence ID" value="RDT52275.1"/>
    <property type="molecule type" value="Genomic_DNA"/>
</dbReference>
<evidence type="ECO:0000256" key="1">
    <source>
        <dbReference type="ARBA" id="ARBA00004417"/>
    </source>
</evidence>
<dbReference type="Pfam" id="PF00005">
    <property type="entry name" value="ABC_tran"/>
    <property type="match status" value="1"/>
</dbReference>
<dbReference type="InterPro" id="IPR050086">
    <property type="entry name" value="MetN_ABC_transporter-like"/>
</dbReference>
<protein>
    <submittedName>
        <fullName evidence="8">ATP-binding cassette domain-containing protein</fullName>
    </submittedName>
</protein>
<dbReference type="SUPFAM" id="SSF52540">
    <property type="entry name" value="P-loop containing nucleoside triphosphate hydrolases"/>
    <property type="match status" value="1"/>
</dbReference>
<comment type="subcellular location">
    <subcellularLocation>
        <location evidence="1">Cell inner membrane</location>
        <topology evidence="1">Peripheral membrane protein</topology>
    </subcellularLocation>
</comment>
<evidence type="ECO:0000259" key="7">
    <source>
        <dbReference type="Pfam" id="PF00005"/>
    </source>
</evidence>
<dbReference type="GO" id="GO:0005886">
    <property type="term" value="C:plasma membrane"/>
    <property type="evidence" value="ECO:0007669"/>
    <property type="project" value="UniProtKB-SubCell"/>
</dbReference>
<comment type="caution">
    <text evidence="8">The sequence shown here is derived from an EMBL/GenBank/DDBJ whole genome shotgun (WGS) entry which is preliminary data.</text>
</comment>
<evidence type="ECO:0000256" key="5">
    <source>
        <dbReference type="ARBA" id="ARBA00022970"/>
    </source>
</evidence>
<reference evidence="8 9" key="1">
    <citation type="submission" date="2018-07" db="EMBL/GenBank/DDBJ databases">
        <title>The use of a cohorting ward and systematic surveillance cultures for the control of a Klebsiella pneumoniae carbapenemase (KPC)-producing Enterobacteriaceae outbreak.</title>
        <authorList>
            <person name="Doi Y."/>
        </authorList>
    </citation>
    <scope>NUCLEOTIDE SEQUENCE [LARGE SCALE GENOMIC DNA]</scope>
    <source>
        <strain evidence="8 9">1-RC-17-04017</strain>
    </source>
</reference>
<evidence type="ECO:0000256" key="6">
    <source>
        <dbReference type="ARBA" id="ARBA00023136"/>
    </source>
</evidence>
<dbReference type="AlphaFoldDB" id="A0ABD7GNN5"/>
<keyword evidence="5" id="KW-0029">Amino-acid transport</keyword>
<dbReference type="GO" id="GO:0006865">
    <property type="term" value="P:amino acid transport"/>
    <property type="evidence" value="ECO:0007669"/>
    <property type="project" value="UniProtKB-KW"/>
</dbReference>
<keyword evidence="8" id="KW-0067">ATP-binding</keyword>
<evidence type="ECO:0000256" key="2">
    <source>
        <dbReference type="ARBA" id="ARBA00022448"/>
    </source>
</evidence>
<dbReference type="PANTHER" id="PTHR43166:SF30">
    <property type="entry name" value="METHIONINE IMPORT ATP-BINDING PROTEIN METN"/>
    <property type="match status" value="1"/>
</dbReference>
<keyword evidence="3" id="KW-1003">Cell membrane</keyword>